<gene>
    <name evidence="1" type="ORF">P3W24_03960</name>
</gene>
<name>A0ABT6B7R3_9GAMM</name>
<proteinExistence type="predicted"/>
<reference evidence="1 2" key="1">
    <citation type="journal article" date="2024" name="Curr. Microbiol.">
        <title>Luteibacter sahnii sp. nov., A Novel Yellow-Colored Xanthomonadin Pigment Producing Probiotic Bacterium from Healthy Rice Seed Microbiome.</title>
        <authorList>
            <person name="Jaiswal G."/>
            <person name="Rana R."/>
            <person name="Nayak P.K."/>
            <person name="Chouhan R."/>
            <person name="Gandhi S.G."/>
            <person name="Patel H.K."/>
            <person name="Patil P.B."/>
        </authorList>
    </citation>
    <scope>NUCLEOTIDE SEQUENCE [LARGE SCALE GENOMIC DNA]</scope>
    <source>
        <strain evidence="1 2">PPL201</strain>
    </source>
</reference>
<organism evidence="1 2">
    <name type="scientific">Luteibacter sahnii</name>
    <dbReference type="NCBI Taxonomy" id="3021977"/>
    <lineage>
        <taxon>Bacteria</taxon>
        <taxon>Pseudomonadati</taxon>
        <taxon>Pseudomonadota</taxon>
        <taxon>Gammaproteobacteria</taxon>
        <taxon>Lysobacterales</taxon>
        <taxon>Rhodanobacteraceae</taxon>
        <taxon>Luteibacter</taxon>
    </lineage>
</organism>
<dbReference type="Proteomes" id="UP001528850">
    <property type="component" value="Unassembled WGS sequence"/>
</dbReference>
<dbReference type="InterPro" id="IPR006944">
    <property type="entry name" value="Phage/GTA_portal"/>
</dbReference>
<sequence>MADGSFLGTFARGAAPAPFSHTDLVDQRHKRGVFAALSDWLGKSIGLSDTAFWREWAGTSASGEPVTINRSLQLSTVWACVRLISETVSTLPLRVYQRMPDGTRRPATSHPLYRLLSLSPNAEMTPARFMLLVVASICLWGNAFVEKRYIGTRLVALDPLLPQNMTVKRLADGSLEYTYAVGGTQRVIPERTLMHIRGFGLDGICGLQPIQQGREIFGSAASANNAAAAIFAQGMQASGFLSAENALGKDQREQIRDSLAKFVGSKSAGKLMVLEAGMKYQGITMNPEAAQMLQTRGFNVEEICRWFRVPPFKVGHMDKASSWASSSEAQNMLFLTDCLRPVLENIEQEVQRCLMTPADQGVYYVEFSVEGLLRADSAGRAAYYHAALNDGWMNRDTVCTKENLPKPPGGETYTVAANLVPLDQLGKQPSGSEQARGAVASWLGMDRIESALAKLTAAADSTHRDASSLH</sequence>
<comment type="caution">
    <text evidence="1">The sequence shown here is derived from an EMBL/GenBank/DDBJ whole genome shotgun (WGS) entry which is preliminary data.</text>
</comment>
<dbReference type="InterPro" id="IPR006427">
    <property type="entry name" value="Portal_HK97"/>
</dbReference>
<accession>A0ABT6B7R3</accession>
<dbReference type="Pfam" id="PF04860">
    <property type="entry name" value="Phage_portal"/>
    <property type="match status" value="1"/>
</dbReference>
<dbReference type="NCBIfam" id="TIGR01537">
    <property type="entry name" value="portal_HK97"/>
    <property type="match status" value="1"/>
</dbReference>
<protein>
    <submittedName>
        <fullName evidence="1">Phage portal protein</fullName>
    </submittedName>
</protein>
<evidence type="ECO:0000313" key="1">
    <source>
        <dbReference type="EMBL" id="MDF4024125.1"/>
    </source>
</evidence>
<evidence type="ECO:0000313" key="2">
    <source>
        <dbReference type="Proteomes" id="UP001528850"/>
    </source>
</evidence>
<dbReference type="EMBL" id="JARJJS010000001">
    <property type="protein sequence ID" value="MDF4024125.1"/>
    <property type="molecule type" value="Genomic_DNA"/>
</dbReference>
<keyword evidence="2" id="KW-1185">Reference proteome</keyword>